<dbReference type="PROSITE" id="PS01124">
    <property type="entry name" value="HTH_ARAC_FAMILY_2"/>
    <property type="match status" value="1"/>
</dbReference>
<dbReference type="SMART" id="SM00342">
    <property type="entry name" value="HTH_ARAC"/>
    <property type="match status" value="1"/>
</dbReference>
<dbReference type="PANTHER" id="PTHR46796:SF15">
    <property type="entry name" value="BLL1074 PROTEIN"/>
    <property type="match status" value="1"/>
</dbReference>
<keyword evidence="2 5" id="KW-0238">DNA-binding</keyword>
<evidence type="ECO:0000313" key="5">
    <source>
        <dbReference type="EMBL" id="TWG39797.1"/>
    </source>
</evidence>
<dbReference type="GO" id="GO:0043565">
    <property type="term" value="F:sequence-specific DNA binding"/>
    <property type="evidence" value="ECO:0007669"/>
    <property type="project" value="InterPro"/>
</dbReference>
<gene>
    <name evidence="5" type="ORF">ATF69_1669</name>
</gene>
<evidence type="ECO:0000256" key="2">
    <source>
        <dbReference type="ARBA" id="ARBA00023125"/>
    </source>
</evidence>
<protein>
    <submittedName>
        <fullName evidence="5">AraC-like DNA-binding protein</fullName>
    </submittedName>
</protein>
<dbReference type="InterPro" id="IPR050204">
    <property type="entry name" value="AraC_XylS_family_regulators"/>
</dbReference>
<feature type="domain" description="HTH araC/xylS-type" evidence="4">
    <location>
        <begin position="172"/>
        <end position="253"/>
    </location>
</feature>
<keyword evidence="3" id="KW-0804">Transcription</keyword>
<dbReference type="Proteomes" id="UP000321485">
    <property type="component" value="Unassembled WGS sequence"/>
</dbReference>
<keyword evidence="1" id="KW-0805">Transcription regulation</keyword>
<dbReference type="Pfam" id="PF12833">
    <property type="entry name" value="HTH_18"/>
    <property type="match status" value="1"/>
</dbReference>
<organism evidence="5 6">
    <name type="scientific">Acidovorax delafieldii</name>
    <name type="common">Pseudomonas delafieldii</name>
    <dbReference type="NCBI Taxonomy" id="47920"/>
    <lineage>
        <taxon>Bacteria</taxon>
        <taxon>Pseudomonadati</taxon>
        <taxon>Pseudomonadota</taxon>
        <taxon>Betaproteobacteria</taxon>
        <taxon>Burkholderiales</taxon>
        <taxon>Comamonadaceae</taxon>
        <taxon>Acidovorax</taxon>
    </lineage>
</organism>
<dbReference type="EMBL" id="VJWE01000011">
    <property type="protein sequence ID" value="TWG39797.1"/>
    <property type="molecule type" value="Genomic_DNA"/>
</dbReference>
<proteinExistence type="predicted"/>
<dbReference type="Gene3D" id="1.10.10.60">
    <property type="entry name" value="Homeodomain-like"/>
    <property type="match status" value="1"/>
</dbReference>
<accession>A0A561XUK6</accession>
<dbReference type="AlphaFoldDB" id="A0A561XUK6"/>
<evidence type="ECO:0000313" key="6">
    <source>
        <dbReference type="Proteomes" id="UP000321485"/>
    </source>
</evidence>
<evidence type="ECO:0000256" key="1">
    <source>
        <dbReference type="ARBA" id="ARBA00023015"/>
    </source>
</evidence>
<name>A0A561XUK6_ACIDE</name>
<dbReference type="PANTHER" id="PTHR46796">
    <property type="entry name" value="HTH-TYPE TRANSCRIPTIONAL ACTIVATOR RHAS-RELATED"/>
    <property type="match status" value="1"/>
</dbReference>
<sequence>MQNAGMQRLVLVPSDLQPWLMAAVVVNAPAALAQSHFPAMVSSMLVVRLAGQVVCRGAPVPPSAWMSASTTATVYEHSGPVQAVGLVLQPSAAAALFASARGVVNTLRPLADLVGPGWAEVEHAVRAAADDGARLQVLCDFVRQWVAPPSPCEARRQQALALLHAATENATDTVQRLGLSQRQFERRFVAHWGMAPKQFQVIARLNSTLGNALAAPGDPVVGLAVDQGYYDQSHMARDVRRLAGQPLQALVQGSRSAVSEHWPLQVGAQAQLGQPPEGSASLRRR</sequence>
<comment type="caution">
    <text evidence="5">The sequence shown here is derived from an EMBL/GenBank/DDBJ whole genome shotgun (WGS) entry which is preliminary data.</text>
</comment>
<dbReference type="InterPro" id="IPR018060">
    <property type="entry name" value="HTH_AraC"/>
</dbReference>
<reference evidence="5 6" key="1">
    <citation type="journal article" date="2015" name="Stand. Genomic Sci.">
        <title>Genomic Encyclopedia of Bacterial and Archaeal Type Strains, Phase III: the genomes of soil and plant-associated and newly described type strains.</title>
        <authorList>
            <person name="Whitman W.B."/>
            <person name="Woyke T."/>
            <person name="Klenk H.P."/>
            <person name="Zhou Y."/>
            <person name="Lilburn T.G."/>
            <person name="Beck B.J."/>
            <person name="De Vos P."/>
            <person name="Vandamme P."/>
            <person name="Eisen J.A."/>
            <person name="Garrity G."/>
            <person name="Hugenholtz P."/>
            <person name="Kyrpides N.C."/>
        </authorList>
    </citation>
    <scope>NUCLEOTIDE SEQUENCE [LARGE SCALE GENOMIC DNA]</scope>
    <source>
        <strain evidence="5 6">DSM 64</strain>
    </source>
</reference>
<evidence type="ECO:0000256" key="3">
    <source>
        <dbReference type="ARBA" id="ARBA00023163"/>
    </source>
</evidence>
<evidence type="ECO:0000259" key="4">
    <source>
        <dbReference type="PROSITE" id="PS01124"/>
    </source>
</evidence>
<dbReference type="GO" id="GO:0003700">
    <property type="term" value="F:DNA-binding transcription factor activity"/>
    <property type="evidence" value="ECO:0007669"/>
    <property type="project" value="InterPro"/>
</dbReference>